<dbReference type="Pfam" id="PF10618">
    <property type="entry name" value="Tail_tube"/>
    <property type="match status" value="1"/>
</dbReference>
<organism evidence="1 2">
    <name type="scientific">Trinickia violacea</name>
    <dbReference type="NCBI Taxonomy" id="2571746"/>
    <lineage>
        <taxon>Bacteria</taxon>
        <taxon>Pseudomonadati</taxon>
        <taxon>Pseudomonadota</taxon>
        <taxon>Betaproteobacteria</taxon>
        <taxon>Burkholderiales</taxon>
        <taxon>Burkholderiaceae</taxon>
        <taxon>Trinickia</taxon>
    </lineage>
</organism>
<gene>
    <name evidence="1" type="ORF">FAZ95_13800</name>
</gene>
<protein>
    <recommendedName>
        <fullName evidence="3">Phage tail protein</fullName>
    </recommendedName>
</protein>
<dbReference type="RefSeq" id="WP_137332976.1">
    <property type="nucleotide sequence ID" value="NZ_CP040077.1"/>
</dbReference>
<evidence type="ECO:0000313" key="2">
    <source>
        <dbReference type="Proteomes" id="UP000298656"/>
    </source>
</evidence>
<dbReference type="OrthoDB" id="7993587at2"/>
<sequence>MPNCAIAGTFYLNVNGQQISARGAFDIQPLNFERSADANQDGTIYITQKPTPASAEGTLSYSSDLDLQTLYTLCDVPVTIQLVNGDTFVFSKAHVVGQPKLNTEKGEISNFKIASKACRKVNGS</sequence>
<accession>A0A4P8IQ81</accession>
<dbReference type="AlphaFoldDB" id="A0A4P8IQ81"/>
<dbReference type="InterPro" id="IPR019596">
    <property type="entry name" value="Phage_Mu_GpM_tail_tub"/>
</dbReference>
<evidence type="ECO:0008006" key="3">
    <source>
        <dbReference type="Google" id="ProtNLM"/>
    </source>
</evidence>
<keyword evidence="2" id="KW-1185">Reference proteome</keyword>
<dbReference type="Proteomes" id="UP000298656">
    <property type="component" value="Chromosome 1"/>
</dbReference>
<reference evidence="1 2" key="1">
    <citation type="submission" date="2019-05" db="EMBL/GenBank/DDBJ databases">
        <title>Burkholderia sp. DHOD12, isolated from subtropical forest soil.</title>
        <authorList>
            <person name="Gao Z.-H."/>
            <person name="Qiu L.-H."/>
        </authorList>
    </citation>
    <scope>NUCLEOTIDE SEQUENCE [LARGE SCALE GENOMIC DNA]</scope>
    <source>
        <strain evidence="1 2">DHOD12</strain>
    </source>
</reference>
<proteinExistence type="predicted"/>
<evidence type="ECO:0000313" key="1">
    <source>
        <dbReference type="EMBL" id="QCP50157.1"/>
    </source>
</evidence>
<dbReference type="EMBL" id="CP040077">
    <property type="protein sequence ID" value="QCP50157.1"/>
    <property type="molecule type" value="Genomic_DNA"/>
</dbReference>
<name>A0A4P8IQ81_9BURK</name>
<dbReference type="KEGG" id="tvl:FAZ95_13800"/>